<protein>
    <submittedName>
        <fullName evidence="1">DUF2750 domain-containing protein</fullName>
    </submittedName>
</protein>
<comment type="caution">
    <text evidence="1">The sequence shown here is derived from an EMBL/GenBank/DDBJ whole genome shotgun (WGS) entry which is preliminary data.</text>
</comment>
<organism evidence="1 2">
    <name type="scientific">Empedobacter stercoris</name>
    <dbReference type="NCBI Taxonomy" id="1628248"/>
    <lineage>
        <taxon>Bacteria</taxon>
        <taxon>Pseudomonadati</taxon>
        <taxon>Bacteroidota</taxon>
        <taxon>Flavobacteriia</taxon>
        <taxon>Flavobacteriales</taxon>
        <taxon>Weeksellaceae</taxon>
        <taxon>Empedobacter</taxon>
    </lineage>
</organism>
<dbReference type="RefSeq" id="WP_171622372.1">
    <property type="nucleotide sequence ID" value="NZ_CP104209.1"/>
</dbReference>
<reference evidence="1 2" key="1">
    <citation type="submission" date="2020-05" db="EMBL/GenBank/DDBJ databases">
        <title>Tigecycline resistant gene in Empedobacter stercoris.</title>
        <authorList>
            <person name="Chen Y."/>
            <person name="Cheng Y."/>
            <person name="Zhou K."/>
        </authorList>
    </citation>
    <scope>NUCLEOTIDE SEQUENCE [LARGE SCALE GENOMIC DNA]</scope>
    <source>
        <strain evidence="1 2">ES202</strain>
    </source>
</reference>
<evidence type="ECO:0000313" key="1">
    <source>
        <dbReference type="EMBL" id="NOJ75044.1"/>
    </source>
</evidence>
<dbReference type="InterPro" id="IPR021284">
    <property type="entry name" value="DUF2750"/>
</dbReference>
<dbReference type="Proteomes" id="UP000580344">
    <property type="component" value="Unassembled WGS sequence"/>
</dbReference>
<keyword evidence="2" id="KW-1185">Reference proteome</keyword>
<proteinExistence type="predicted"/>
<accession>A0ABX1WKJ2</accession>
<name>A0ABX1WKJ2_9FLAO</name>
<evidence type="ECO:0000313" key="2">
    <source>
        <dbReference type="Proteomes" id="UP000580344"/>
    </source>
</evidence>
<dbReference type="EMBL" id="JABFOQ010000006">
    <property type="protein sequence ID" value="NOJ75044.1"/>
    <property type="molecule type" value="Genomic_DNA"/>
</dbReference>
<gene>
    <name evidence="1" type="ORF">HMH06_04185</name>
</gene>
<dbReference type="Pfam" id="PF11042">
    <property type="entry name" value="DUF2750"/>
    <property type="match status" value="1"/>
</dbReference>
<sequence>MHPKKIENILKLNPFERYQYFIRKIADWEKTYTLVFPNGDHAISTIDDKTLFPLWSEIEFAEICRIDDWSDCEVLEIDFNRLEEIINFIRENDFLINVFPTNKTGFVVTLDEFIRDLKEELKNYE</sequence>